<protein>
    <submittedName>
        <fullName evidence="3">Thermonuclease family protein</fullName>
    </submittedName>
</protein>
<feature type="chain" id="PRO_5020740557" evidence="1">
    <location>
        <begin position="26"/>
        <end position="165"/>
    </location>
</feature>
<evidence type="ECO:0000313" key="4">
    <source>
        <dbReference type="Proteomes" id="UP000307378"/>
    </source>
</evidence>
<evidence type="ECO:0000256" key="1">
    <source>
        <dbReference type="SAM" id="SignalP"/>
    </source>
</evidence>
<reference evidence="3 4" key="1">
    <citation type="submission" date="2019-04" db="EMBL/GenBank/DDBJ databases">
        <title>genome sequence of strain W3.</title>
        <authorList>
            <person name="Gao J."/>
            <person name="Sun J."/>
        </authorList>
    </citation>
    <scope>NUCLEOTIDE SEQUENCE [LARGE SCALE GENOMIC DNA]</scope>
    <source>
        <strain evidence="3 4">W3</strain>
    </source>
</reference>
<dbReference type="Pfam" id="PF00565">
    <property type="entry name" value="SNase"/>
    <property type="match status" value="1"/>
</dbReference>
<sequence length="165" mass="17807">MIKSLAPSIALLALVISVAGSDATAAELSGRASVIDGDTIEIRGQRVRFDGIDAPEARQRCENASGKPYRCGKASADALDAFLAKSRPTTCVITGKSWDRLVGHCRRADGADVSRWMVQQGHAIDWPKYSRGKYAGDQAQARSAKRGLWAGRFDWPCVVRGAKCE</sequence>
<keyword evidence="1" id="KW-0732">Signal</keyword>
<accession>A0A4S8PZ41</accession>
<feature type="domain" description="TNase-like" evidence="2">
    <location>
        <begin position="34"/>
        <end position="151"/>
    </location>
</feature>
<dbReference type="Proteomes" id="UP000307378">
    <property type="component" value="Unassembled WGS sequence"/>
</dbReference>
<dbReference type="SMART" id="SM00318">
    <property type="entry name" value="SNc"/>
    <property type="match status" value="1"/>
</dbReference>
<evidence type="ECO:0000313" key="3">
    <source>
        <dbReference type="EMBL" id="THV33074.1"/>
    </source>
</evidence>
<dbReference type="EMBL" id="STGU01000011">
    <property type="protein sequence ID" value="THV33074.1"/>
    <property type="molecule type" value="Genomic_DNA"/>
</dbReference>
<dbReference type="InterPro" id="IPR016071">
    <property type="entry name" value="Staphylococal_nuclease_OB-fold"/>
</dbReference>
<evidence type="ECO:0000259" key="2">
    <source>
        <dbReference type="PROSITE" id="PS50830"/>
    </source>
</evidence>
<comment type="caution">
    <text evidence="3">The sequence shown here is derived from an EMBL/GenBank/DDBJ whole genome shotgun (WGS) entry which is preliminary data.</text>
</comment>
<dbReference type="AlphaFoldDB" id="A0A4S8PZ41"/>
<dbReference type="Gene3D" id="2.40.50.90">
    <property type="match status" value="1"/>
</dbReference>
<dbReference type="InterPro" id="IPR035437">
    <property type="entry name" value="SNase_OB-fold_sf"/>
</dbReference>
<dbReference type="SUPFAM" id="SSF50199">
    <property type="entry name" value="Staphylococcal nuclease"/>
    <property type="match status" value="1"/>
</dbReference>
<gene>
    <name evidence="3" type="ORF">FAA86_17935</name>
</gene>
<proteinExistence type="predicted"/>
<dbReference type="RefSeq" id="WP_136542507.1">
    <property type="nucleotide sequence ID" value="NZ_STGU01000011.1"/>
</dbReference>
<dbReference type="PROSITE" id="PS50830">
    <property type="entry name" value="TNASE_3"/>
    <property type="match status" value="1"/>
</dbReference>
<feature type="signal peptide" evidence="1">
    <location>
        <begin position="1"/>
        <end position="25"/>
    </location>
</feature>
<organism evidence="3 4">
    <name type="scientific">Rhizobium rosettiformans W3</name>
    <dbReference type="NCBI Taxonomy" id="538378"/>
    <lineage>
        <taxon>Bacteria</taxon>
        <taxon>Pseudomonadati</taxon>
        <taxon>Pseudomonadota</taxon>
        <taxon>Alphaproteobacteria</taxon>
        <taxon>Hyphomicrobiales</taxon>
        <taxon>Rhizobiaceae</taxon>
        <taxon>Rhizobium/Agrobacterium group</taxon>
        <taxon>Rhizobium</taxon>
    </lineage>
</organism>
<name>A0A4S8PZ41_9HYPH</name>